<protein>
    <submittedName>
        <fullName evidence="2">Uncharacterized protein</fullName>
    </submittedName>
</protein>
<dbReference type="EMBL" id="WAAQ01000002">
    <property type="protein sequence ID" value="KAB1883651.1"/>
    <property type="molecule type" value="Genomic_DNA"/>
</dbReference>
<organism evidence="2 3">
    <name type="scientific">Microbacterium maritypicum</name>
    <name type="common">Microbacterium liquefaciens</name>
    <dbReference type="NCBI Taxonomy" id="33918"/>
    <lineage>
        <taxon>Bacteria</taxon>
        <taxon>Bacillati</taxon>
        <taxon>Actinomycetota</taxon>
        <taxon>Actinomycetes</taxon>
        <taxon>Micrococcales</taxon>
        <taxon>Microbacteriaceae</taxon>
        <taxon>Microbacterium</taxon>
    </lineage>
</organism>
<proteinExistence type="predicted"/>
<sequence length="84" mass="9475">MIATLEANIARSLAAAEEKVWVPNREVTLERLRIVDMVHEGKPQCRLCGQVVNRLDAFGLCSKTSESHRQRRGDFNPAKKGKRS</sequence>
<gene>
    <name evidence="2" type="ORF">F6W70_13725</name>
</gene>
<dbReference type="RefSeq" id="WP_151487019.1">
    <property type="nucleotide sequence ID" value="NZ_BAAAIN010000001.1"/>
</dbReference>
<dbReference type="Proteomes" id="UP000436027">
    <property type="component" value="Unassembled WGS sequence"/>
</dbReference>
<dbReference type="AlphaFoldDB" id="A0AAD3ZYF9"/>
<feature type="compositionally biased region" description="Basic and acidic residues" evidence="1">
    <location>
        <begin position="65"/>
        <end position="74"/>
    </location>
</feature>
<reference evidence="2 3" key="1">
    <citation type="submission" date="2019-09" db="EMBL/GenBank/DDBJ databases">
        <title>Whole genome sequencing of Microbacterium maritypicum.</title>
        <authorList>
            <person name="Lenchi N."/>
        </authorList>
    </citation>
    <scope>NUCLEOTIDE SEQUENCE [LARGE SCALE GENOMIC DNA]</scope>
    <source>
        <strain evidence="2 3">DSM 12512</strain>
    </source>
</reference>
<evidence type="ECO:0000313" key="2">
    <source>
        <dbReference type="EMBL" id="KAB1883651.1"/>
    </source>
</evidence>
<feature type="region of interest" description="Disordered" evidence="1">
    <location>
        <begin position="65"/>
        <end position="84"/>
    </location>
</feature>
<comment type="caution">
    <text evidence="2">The sequence shown here is derived from an EMBL/GenBank/DDBJ whole genome shotgun (WGS) entry which is preliminary data.</text>
</comment>
<evidence type="ECO:0000256" key="1">
    <source>
        <dbReference type="SAM" id="MobiDB-lite"/>
    </source>
</evidence>
<accession>A0AAD3ZYF9</accession>
<evidence type="ECO:0000313" key="3">
    <source>
        <dbReference type="Proteomes" id="UP000436027"/>
    </source>
</evidence>
<name>A0AAD3ZYF9_MICMQ</name>